<dbReference type="InterPro" id="IPR023346">
    <property type="entry name" value="Lysozyme-like_dom_sf"/>
</dbReference>
<dbReference type="PANTHER" id="PTHR39160">
    <property type="entry name" value="CELL WALL-BINDING PROTEIN YOCH"/>
    <property type="match status" value="1"/>
</dbReference>
<dbReference type="InterPro" id="IPR051933">
    <property type="entry name" value="Resuscitation_pf_RpfB"/>
</dbReference>
<sequence>MTSVATRRIAQAGVVGGLVLGVSGVAVMDKSVALDVDGEKSSAHAFGGTVEDVLDKQGIEVGERDQVTPALDTPVEDGQEIVVRYARQLTITVDGEKKTYWTTATTVGDALEQLGLRGEGAILSASRSQSLGRDGLSFSMTTPKDVTLVVAGKKSKETVNALNVGQALKALEVKFDSDDKIAPGKSKPVTDGMTIRVDEIEKKSAKKTEAIPFETVVKKDDSKEVGTSTVSREGKAGSRTVTYEVTSKNGKQVSQKQTGSKVTSEPVAKIVVQGTKPKPQPKPAPSSTKSSSSSTKSSSSSAKSSSSSTKSSSSSAKSSTPAPKSSSTSSKRSSSSSSSSSSSGSGLNLARAAMWDRIAQCESTGNWSINTGNGYYGGLQFNIGTWLSVGGGDFASRPDLASRAEQITVANRLYAQRGLQPWGCAHAA</sequence>
<dbReference type="CDD" id="cd13925">
    <property type="entry name" value="RPF"/>
    <property type="match status" value="1"/>
</dbReference>
<keyword evidence="3" id="KW-0378">Hydrolase</keyword>
<dbReference type="SMART" id="SM01208">
    <property type="entry name" value="G5"/>
    <property type="match status" value="1"/>
</dbReference>
<feature type="domain" description="G5" evidence="5">
    <location>
        <begin position="197"/>
        <end position="277"/>
    </location>
</feature>
<organism evidence="6 7">
    <name type="scientific">Marihabitans asiaticum</name>
    <dbReference type="NCBI Taxonomy" id="415218"/>
    <lineage>
        <taxon>Bacteria</taxon>
        <taxon>Bacillati</taxon>
        <taxon>Actinomycetota</taxon>
        <taxon>Actinomycetes</taxon>
        <taxon>Micrococcales</taxon>
        <taxon>Intrasporangiaceae</taxon>
        <taxon>Marihabitans</taxon>
    </lineage>
</organism>
<proteinExistence type="inferred from homology"/>
<dbReference type="GO" id="GO:0016787">
    <property type="term" value="F:hydrolase activity"/>
    <property type="evidence" value="ECO:0007669"/>
    <property type="project" value="UniProtKB-KW"/>
</dbReference>
<keyword evidence="7" id="KW-1185">Reference proteome</keyword>
<dbReference type="InterPro" id="IPR007137">
    <property type="entry name" value="DUF348"/>
</dbReference>
<evidence type="ECO:0000313" key="6">
    <source>
        <dbReference type="EMBL" id="TWD15624.1"/>
    </source>
</evidence>
<keyword evidence="2" id="KW-0732">Signal</keyword>
<reference evidence="6 7" key="1">
    <citation type="submission" date="2019-06" db="EMBL/GenBank/DDBJ databases">
        <title>Sequencing the genomes of 1000 actinobacteria strains.</title>
        <authorList>
            <person name="Klenk H.-P."/>
        </authorList>
    </citation>
    <scope>NUCLEOTIDE SEQUENCE [LARGE SCALE GENOMIC DNA]</scope>
    <source>
        <strain evidence="6 7">DSM 18935</strain>
    </source>
</reference>
<dbReference type="PROSITE" id="PS51109">
    <property type="entry name" value="G5"/>
    <property type="match status" value="1"/>
</dbReference>
<accession>A0A560WDL8</accession>
<dbReference type="AlphaFoldDB" id="A0A560WDL8"/>
<dbReference type="RefSeq" id="WP_170236208.1">
    <property type="nucleotide sequence ID" value="NZ_BAAAYT010000001.1"/>
</dbReference>
<evidence type="ECO:0000256" key="3">
    <source>
        <dbReference type="ARBA" id="ARBA00022801"/>
    </source>
</evidence>
<dbReference type="InterPro" id="IPR010618">
    <property type="entry name" value="RPF"/>
</dbReference>
<feature type="region of interest" description="Disordered" evidence="4">
    <location>
        <begin position="219"/>
        <end position="346"/>
    </location>
</feature>
<evidence type="ECO:0000259" key="5">
    <source>
        <dbReference type="PROSITE" id="PS51109"/>
    </source>
</evidence>
<gene>
    <name evidence="6" type="ORF">FB557_1144</name>
</gene>
<dbReference type="Pfam" id="PF07501">
    <property type="entry name" value="G5"/>
    <property type="match status" value="1"/>
</dbReference>
<dbReference type="Pfam" id="PF06737">
    <property type="entry name" value="Transglycosylas"/>
    <property type="match status" value="1"/>
</dbReference>
<feature type="compositionally biased region" description="Polar residues" evidence="4">
    <location>
        <begin position="239"/>
        <end position="263"/>
    </location>
</feature>
<evidence type="ECO:0000313" key="7">
    <source>
        <dbReference type="Proteomes" id="UP000315628"/>
    </source>
</evidence>
<feature type="compositionally biased region" description="Low complexity" evidence="4">
    <location>
        <begin position="285"/>
        <end position="343"/>
    </location>
</feature>
<comment type="caution">
    <text evidence="6">The sequence shown here is derived from an EMBL/GenBank/DDBJ whole genome shotgun (WGS) entry which is preliminary data.</text>
</comment>
<dbReference type="SUPFAM" id="SSF53955">
    <property type="entry name" value="Lysozyme-like"/>
    <property type="match status" value="1"/>
</dbReference>
<dbReference type="Gene3D" id="2.20.230.10">
    <property type="entry name" value="Resuscitation-promoting factor rpfb"/>
    <property type="match status" value="1"/>
</dbReference>
<evidence type="ECO:0000256" key="2">
    <source>
        <dbReference type="ARBA" id="ARBA00022729"/>
    </source>
</evidence>
<comment type="similarity">
    <text evidence="1">Belongs to the transglycosylase family. Rpf subfamily.</text>
</comment>
<protein>
    <submittedName>
        <fullName evidence="6">Uncharacterized protein YabE (DUF348 family)</fullName>
    </submittedName>
</protein>
<name>A0A560WDL8_9MICO</name>
<dbReference type="InterPro" id="IPR011098">
    <property type="entry name" value="G5_dom"/>
</dbReference>
<dbReference type="Gene3D" id="1.10.530.10">
    <property type="match status" value="1"/>
</dbReference>
<evidence type="ECO:0000256" key="4">
    <source>
        <dbReference type="SAM" id="MobiDB-lite"/>
    </source>
</evidence>
<dbReference type="PANTHER" id="PTHR39160:SF4">
    <property type="entry name" value="RESUSCITATION-PROMOTING FACTOR RPFB"/>
    <property type="match status" value="1"/>
</dbReference>
<dbReference type="Proteomes" id="UP000315628">
    <property type="component" value="Unassembled WGS sequence"/>
</dbReference>
<dbReference type="Pfam" id="PF03990">
    <property type="entry name" value="DUF348"/>
    <property type="match status" value="3"/>
</dbReference>
<evidence type="ECO:0000256" key="1">
    <source>
        <dbReference type="ARBA" id="ARBA00010830"/>
    </source>
</evidence>
<dbReference type="EMBL" id="VIUW01000002">
    <property type="protein sequence ID" value="TWD15624.1"/>
    <property type="molecule type" value="Genomic_DNA"/>
</dbReference>